<evidence type="ECO:0000256" key="1">
    <source>
        <dbReference type="PROSITE-ProRule" id="PRU00117"/>
    </source>
</evidence>
<accession>A0AA38TB94</accession>
<feature type="compositionally biased region" description="Acidic residues" evidence="2">
    <location>
        <begin position="32"/>
        <end position="42"/>
    </location>
</feature>
<comment type="caution">
    <text evidence="3">The sequence shown here is derived from an EMBL/GenBank/DDBJ whole genome shotgun (WGS) entry which is preliminary data.</text>
</comment>
<organism evidence="3 4">
    <name type="scientific">Centaurea solstitialis</name>
    <name type="common">yellow star-thistle</name>
    <dbReference type="NCBI Taxonomy" id="347529"/>
    <lineage>
        <taxon>Eukaryota</taxon>
        <taxon>Viridiplantae</taxon>
        <taxon>Streptophyta</taxon>
        <taxon>Embryophyta</taxon>
        <taxon>Tracheophyta</taxon>
        <taxon>Spermatophyta</taxon>
        <taxon>Magnoliopsida</taxon>
        <taxon>eudicotyledons</taxon>
        <taxon>Gunneridae</taxon>
        <taxon>Pentapetalae</taxon>
        <taxon>asterids</taxon>
        <taxon>campanulids</taxon>
        <taxon>Asterales</taxon>
        <taxon>Asteraceae</taxon>
        <taxon>Carduoideae</taxon>
        <taxon>Cardueae</taxon>
        <taxon>Centaureinae</taxon>
        <taxon>Centaurea</taxon>
    </lineage>
</organism>
<dbReference type="SUPFAM" id="SSF54791">
    <property type="entry name" value="Eukaryotic type KH-domain (KH-domain type I)"/>
    <property type="match status" value="1"/>
</dbReference>
<dbReference type="Gene3D" id="3.30.1370.10">
    <property type="entry name" value="K Homology domain, type 1"/>
    <property type="match status" value="1"/>
</dbReference>
<feature type="compositionally biased region" description="Basic and acidic residues" evidence="2">
    <location>
        <begin position="57"/>
        <end position="66"/>
    </location>
</feature>
<feature type="region of interest" description="Disordered" evidence="2">
    <location>
        <begin position="1"/>
        <end position="106"/>
    </location>
</feature>
<feature type="compositionally biased region" description="Basic and acidic residues" evidence="2">
    <location>
        <begin position="15"/>
        <end position="31"/>
    </location>
</feature>
<reference evidence="3" key="1">
    <citation type="submission" date="2023-03" db="EMBL/GenBank/DDBJ databases">
        <title>Chromosome-scale reference genome and RAD-based genetic map of yellow starthistle (Centaurea solstitialis) reveal putative structural variation and QTLs associated with invader traits.</title>
        <authorList>
            <person name="Reatini B."/>
            <person name="Cang F.A."/>
            <person name="Jiang Q."/>
            <person name="Mckibben M.T.W."/>
            <person name="Barker M.S."/>
            <person name="Rieseberg L.H."/>
            <person name="Dlugosch K.M."/>
        </authorList>
    </citation>
    <scope>NUCLEOTIDE SEQUENCE</scope>
    <source>
        <strain evidence="3">CAN-66</strain>
        <tissue evidence="3">Leaf</tissue>
    </source>
</reference>
<protein>
    <submittedName>
        <fullName evidence="3">Uncharacterized protein</fullName>
    </submittedName>
</protein>
<evidence type="ECO:0000313" key="4">
    <source>
        <dbReference type="Proteomes" id="UP001172457"/>
    </source>
</evidence>
<evidence type="ECO:0000313" key="3">
    <source>
        <dbReference type="EMBL" id="KAJ9551996.1"/>
    </source>
</evidence>
<feature type="region of interest" description="Disordered" evidence="2">
    <location>
        <begin position="351"/>
        <end position="412"/>
    </location>
</feature>
<dbReference type="GO" id="GO:0003723">
    <property type="term" value="F:RNA binding"/>
    <property type="evidence" value="ECO:0007669"/>
    <property type="project" value="UniProtKB-UniRule"/>
</dbReference>
<dbReference type="PROSITE" id="PS50084">
    <property type="entry name" value="KH_TYPE_1"/>
    <property type="match status" value="1"/>
</dbReference>
<evidence type="ECO:0000256" key="2">
    <source>
        <dbReference type="SAM" id="MobiDB-lite"/>
    </source>
</evidence>
<dbReference type="CDD" id="cd00105">
    <property type="entry name" value="KH-I"/>
    <property type="match status" value="1"/>
</dbReference>
<dbReference type="EMBL" id="JARYMX010000004">
    <property type="protein sequence ID" value="KAJ9551996.1"/>
    <property type="molecule type" value="Genomic_DNA"/>
</dbReference>
<name>A0AA38TB94_9ASTR</name>
<feature type="compositionally biased region" description="Acidic residues" evidence="2">
    <location>
        <begin position="68"/>
        <end position="83"/>
    </location>
</feature>
<feature type="compositionally biased region" description="Basic and acidic residues" evidence="2">
    <location>
        <begin position="383"/>
        <end position="405"/>
    </location>
</feature>
<gene>
    <name evidence="3" type="ORF">OSB04_016041</name>
</gene>
<proteinExistence type="predicted"/>
<dbReference type="InterPro" id="IPR036612">
    <property type="entry name" value="KH_dom_type_1_sf"/>
</dbReference>
<keyword evidence="4" id="KW-1185">Reference proteome</keyword>
<dbReference type="AlphaFoldDB" id="A0AA38TB94"/>
<keyword evidence="1" id="KW-0694">RNA-binding</keyword>
<sequence>MEPNPQPPEGGKSAATEKPDQKPDLKPKGESDSEDKIDEPNPEGDQKSEEPEGDSNSEEKSEKTNTESEGDSNSEEKAEEDPNPEEKKTEDQPNPEAEGGGKAEGDKYAQAKIEEPNLRLPKALLKPDGDPNDDLCYMRIFEEDSRRSKHLAEAVAAGAQPCRKVYRIRNKELIKVLGPDDEGMKLIHRVSKATIGILADAESNEHRQSYMDLVGTVEEVSLAEELILDACLETYDDMVFPIILMPPTVHHHQMSVPFFKLLPLIGVRRRNILRMEMISGAWIKIDVSKSPPGGSDIDRVVDIYGPRQNVIRAMLNVQSVILEPWEFDEVEKKVKQEFEYEEPEIIDGKFRTRHTASTSFTSAEIKGSEKEGEEAAGSSSGAQKDEKQKDVDETGKGKSVDETGKGKSVTAG</sequence>
<dbReference type="Proteomes" id="UP001172457">
    <property type="component" value="Chromosome 4"/>
</dbReference>